<name>A0A7W5ECM5_9BURK</name>
<comment type="caution">
    <text evidence="3">The sequence shown here is derived from an EMBL/GenBank/DDBJ whole genome shotgun (WGS) entry which is preliminary data.</text>
</comment>
<gene>
    <name evidence="3" type="ORF">FHS02_003194</name>
</gene>
<evidence type="ECO:0000313" key="4">
    <source>
        <dbReference type="Proteomes" id="UP000584325"/>
    </source>
</evidence>
<feature type="signal peptide" evidence="1">
    <location>
        <begin position="1"/>
        <end position="23"/>
    </location>
</feature>
<reference evidence="3 4" key="1">
    <citation type="submission" date="2020-08" db="EMBL/GenBank/DDBJ databases">
        <title>Genomic Encyclopedia of Type Strains, Phase III (KMG-III): the genomes of soil and plant-associated and newly described type strains.</title>
        <authorList>
            <person name="Whitman W."/>
        </authorList>
    </citation>
    <scope>NUCLEOTIDE SEQUENCE [LARGE SCALE GENOMIC DNA]</scope>
    <source>
        <strain evidence="3 4">CECT 7753</strain>
    </source>
</reference>
<dbReference type="EMBL" id="JACHXS010000005">
    <property type="protein sequence ID" value="MBB3222375.1"/>
    <property type="molecule type" value="Genomic_DNA"/>
</dbReference>
<dbReference type="AlphaFoldDB" id="A0A7W5ECM5"/>
<dbReference type="Proteomes" id="UP000584325">
    <property type="component" value="Unassembled WGS sequence"/>
</dbReference>
<keyword evidence="1" id="KW-0732">Signal</keyword>
<feature type="chain" id="PRO_5030627152" description="Ice-binding protein C-terminal domain-containing protein" evidence="1">
    <location>
        <begin position="24"/>
        <end position="211"/>
    </location>
</feature>
<protein>
    <recommendedName>
        <fullName evidence="2">Ice-binding protein C-terminal domain-containing protein</fullName>
    </recommendedName>
</protein>
<dbReference type="RefSeq" id="WP_175424877.1">
    <property type="nucleotide sequence ID" value="NZ_CP040017.1"/>
</dbReference>
<dbReference type="InterPro" id="IPR013424">
    <property type="entry name" value="Ice-binding_C"/>
</dbReference>
<evidence type="ECO:0000256" key="1">
    <source>
        <dbReference type="SAM" id="SignalP"/>
    </source>
</evidence>
<evidence type="ECO:0000313" key="3">
    <source>
        <dbReference type="EMBL" id="MBB3222375.1"/>
    </source>
</evidence>
<dbReference type="Pfam" id="PF07589">
    <property type="entry name" value="PEP-CTERM"/>
    <property type="match status" value="1"/>
</dbReference>
<proteinExistence type="predicted"/>
<dbReference type="NCBIfam" id="TIGR02595">
    <property type="entry name" value="PEP_CTERM"/>
    <property type="match status" value="1"/>
</dbReference>
<evidence type="ECO:0000259" key="2">
    <source>
        <dbReference type="Pfam" id="PF07589"/>
    </source>
</evidence>
<accession>A0A7W5ECM5</accession>
<sequence>MNTRLVHLAAAALLAAVAGTASADVVFVAERDAFNALGTIAHNSNFDDFGPGFSFPGTPFTRGDVTYTSDENLTVGAGAGFGIGSLRTLISNDYFTGLTGTIAAGYTLFGFDAAVSSGPVDITIATNQATYTFDGVALADGVSGLTFQGFQATGAGEYFTGFRIDTLGDGYLPGMTDVAVGVSPVPEPATGMLLLGGLGVLGLARWRRARR</sequence>
<organism evidence="3 4">
    <name type="scientific">Pseudoduganella umbonata</name>
    <dbReference type="NCBI Taxonomy" id="864828"/>
    <lineage>
        <taxon>Bacteria</taxon>
        <taxon>Pseudomonadati</taxon>
        <taxon>Pseudomonadota</taxon>
        <taxon>Betaproteobacteria</taxon>
        <taxon>Burkholderiales</taxon>
        <taxon>Oxalobacteraceae</taxon>
        <taxon>Telluria group</taxon>
        <taxon>Pseudoduganella</taxon>
    </lineage>
</organism>
<feature type="domain" description="Ice-binding protein C-terminal" evidence="2">
    <location>
        <begin position="184"/>
        <end position="208"/>
    </location>
</feature>